<dbReference type="EMBL" id="FNEB01000002">
    <property type="protein sequence ID" value="SDI40578.1"/>
    <property type="molecule type" value="Genomic_DNA"/>
</dbReference>
<dbReference type="OrthoDB" id="9810492at2"/>
<dbReference type="AlphaFoldDB" id="A0A1G8KAX1"/>
<protein>
    <submittedName>
        <fullName evidence="1">Uncharacterized protein</fullName>
    </submittedName>
</protein>
<gene>
    <name evidence="1" type="ORF">SAMN05421850_102474</name>
</gene>
<accession>A0A1G8KAX1</accession>
<organism evidence="1 2">
    <name type="scientific">Lutimaribacter saemankumensis</name>
    <dbReference type="NCBI Taxonomy" id="490829"/>
    <lineage>
        <taxon>Bacteria</taxon>
        <taxon>Pseudomonadati</taxon>
        <taxon>Pseudomonadota</taxon>
        <taxon>Alphaproteobacteria</taxon>
        <taxon>Rhodobacterales</taxon>
        <taxon>Roseobacteraceae</taxon>
        <taxon>Lutimaribacter</taxon>
    </lineage>
</organism>
<keyword evidence="2" id="KW-1185">Reference proteome</keyword>
<proteinExistence type="predicted"/>
<name>A0A1G8KAX1_9RHOB</name>
<evidence type="ECO:0000313" key="1">
    <source>
        <dbReference type="EMBL" id="SDI40578.1"/>
    </source>
</evidence>
<sequence>MTCGQGVQESLCLFLEQLAQVSFNRLIIGWQNAVIPPLTQTEFGVTAGSMTAISASIVSNGVVRCADMLIKRHHLGAFWFERAMKDWLTRILNIENRNGGTPG</sequence>
<dbReference type="STRING" id="490829.SAMN05421850_102474"/>
<dbReference type="RefSeq" id="WP_090027919.1">
    <property type="nucleotide sequence ID" value="NZ_FNEB01000002.1"/>
</dbReference>
<reference evidence="1 2" key="1">
    <citation type="submission" date="2016-10" db="EMBL/GenBank/DDBJ databases">
        <authorList>
            <person name="de Groot N.N."/>
        </authorList>
    </citation>
    <scope>NUCLEOTIDE SEQUENCE [LARGE SCALE GENOMIC DNA]</scope>
    <source>
        <strain evidence="1 2">DSM 28010</strain>
    </source>
</reference>
<evidence type="ECO:0000313" key="2">
    <source>
        <dbReference type="Proteomes" id="UP000199340"/>
    </source>
</evidence>
<dbReference type="Proteomes" id="UP000199340">
    <property type="component" value="Unassembled WGS sequence"/>
</dbReference>